<reference evidence="1 2" key="1">
    <citation type="submission" date="2017-10" db="EMBL/GenBank/DDBJ databases">
        <title>Draft genome of actinobacteria isolated from guarana (Paullinia cupana (Mart.) Ducke.</title>
        <authorList>
            <person name="Siqueira K.A."/>
            <person name="Liotti R.G."/>
            <person name="Mendes T.A."/>
            <person name="Soares M.A."/>
        </authorList>
    </citation>
    <scope>NUCLEOTIDE SEQUENCE [LARGE SCALE GENOMIC DNA]</scope>
    <source>
        <strain evidence="1 2">199</strain>
    </source>
</reference>
<comment type="caution">
    <text evidence="1">The sequence shown here is derived from an EMBL/GenBank/DDBJ whole genome shotgun (WGS) entry which is preliminary data.</text>
</comment>
<organism evidence="1 2">
    <name type="scientific">Streptomyces griseofuscus</name>
    <dbReference type="NCBI Taxonomy" id="146922"/>
    <lineage>
        <taxon>Bacteria</taxon>
        <taxon>Bacillati</taxon>
        <taxon>Actinomycetota</taxon>
        <taxon>Actinomycetes</taxon>
        <taxon>Kitasatosporales</taxon>
        <taxon>Streptomycetaceae</taxon>
        <taxon>Streptomyces</taxon>
    </lineage>
</organism>
<dbReference type="Proteomes" id="UP000276379">
    <property type="component" value="Unassembled WGS sequence"/>
</dbReference>
<proteinExistence type="predicted"/>
<dbReference type="EMBL" id="PDES01000016">
    <property type="protein sequence ID" value="RRQ80776.1"/>
    <property type="molecule type" value="Genomic_DNA"/>
</dbReference>
<gene>
    <name evidence="1" type="ORF">CQW44_32650</name>
</gene>
<accession>A0A426RYW3</accession>
<sequence>MSLPNADLSLSAEDALLLFRDLEEYAVSLDRIMSRLAAGADPGILADYLVDRRVAARLARARGTVGDALEAVIGAEALEDIAEGVFRYSGP</sequence>
<evidence type="ECO:0000313" key="1">
    <source>
        <dbReference type="EMBL" id="RRQ80776.1"/>
    </source>
</evidence>
<dbReference type="RefSeq" id="WP_125210617.1">
    <property type="nucleotide sequence ID" value="NZ_PDER01000013.1"/>
</dbReference>
<evidence type="ECO:0000313" key="2">
    <source>
        <dbReference type="Proteomes" id="UP000276379"/>
    </source>
</evidence>
<protein>
    <submittedName>
        <fullName evidence="1">Uncharacterized protein</fullName>
    </submittedName>
</protein>
<keyword evidence="2" id="KW-1185">Reference proteome</keyword>
<dbReference type="AlphaFoldDB" id="A0A426RYW3"/>
<name>A0A426RYW3_9ACTN</name>